<feature type="transmembrane region" description="Helical" evidence="1">
    <location>
        <begin position="12"/>
        <end position="31"/>
    </location>
</feature>
<name>A0A0K2U141_LEPSM</name>
<keyword evidence="1" id="KW-0812">Transmembrane</keyword>
<feature type="non-terminal residue" evidence="2">
    <location>
        <position position="1"/>
    </location>
</feature>
<keyword evidence="1" id="KW-1133">Transmembrane helix</keyword>
<dbReference type="AlphaFoldDB" id="A0A0K2U141"/>
<proteinExistence type="predicted"/>
<dbReference type="EMBL" id="HACA01014306">
    <property type="protein sequence ID" value="CDW31667.1"/>
    <property type="molecule type" value="Transcribed_RNA"/>
</dbReference>
<evidence type="ECO:0000313" key="2">
    <source>
        <dbReference type="EMBL" id="CDW31667.1"/>
    </source>
</evidence>
<sequence length="49" mass="6052">SDYSQLMLMNHFFFDFQRLTVLFYVSVFSIIEKPWYGYFALCIWKFIVP</sequence>
<protein>
    <submittedName>
        <fullName evidence="2">Uncharacterized protein</fullName>
    </submittedName>
</protein>
<evidence type="ECO:0000256" key="1">
    <source>
        <dbReference type="SAM" id="Phobius"/>
    </source>
</evidence>
<accession>A0A0K2U141</accession>
<organism evidence="2">
    <name type="scientific">Lepeophtheirus salmonis</name>
    <name type="common">Salmon louse</name>
    <name type="synonym">Caligus salmonis</name>
    <dbReference type="NCBI Taxonomy" id="72036"/>
    <lineage>
        <taxon>Eukaryota</taxon>
        <taxon>Metazoa</taxon>
        <taxon>Ecdysozoa</taxon>
        <taxon>Arthropoda</taxon>
        <taxon>Crustacea</taxon>
        <taxon>Multicrustacea</taxon>
        <taxon>Hexanauplia</taxon>
        <taxon>Copepoda</taxon>
        <taxon>Siphonostomatoida</taxon>
        <taxon>Caligidae</taxon>
        <taxon>Lepeophtheirus</taxon>
    </lineage>
</organism>
<reference evidence="2" key="1">
    <citation type="submission" date="2014-05" db="EMBL/GenBank/DDBJ databases">
        <authorList>
            <person name="Chronopoulou M."/>
        </authorList>
    </citation>
    <scope>NUCLEOTIDE SEQUENCE</scope>
    <source>
        <tissue evidence="2">Whole organism</tissue>
    </source>
</reference>
<keyword evidence="1" id="KW-0472">Membrane</keyword>